<dbReference type="OrthoDB" id="1695052at2"/>
<evidence type="ECO:0000313" key="4">
    <source>
        <dbReference type="EMBL" id="EHQ90554.1"/>
    </source>
</evidence>
<dbReference type="Gene3D" id="2.60.40.1630">
    <property type="entry name" value="bacillus anthracis domain"/>
    <property type="match status" value="1"/>
</dbReference>
<evidence type="ECO:0000313" key="5">
    <source>
        <dbReference type="Proteomes" id="UP000005104"/>
    </source>
</evidence>
<evidence type="ECO:0000259" key="3">
    <source>
        <dbReference type="Pfam" id="PF18705"/>
    </source>
</evidence>
<feature type="domain" description="DUF5643" evidence="3">
    <location>
        <begin position="233"/>
        <end position="350"/>
    </location>
</feature>
<keyword evidence="1" id="KW-0472">Membrane</keyword>
<sequence>MSDKDLPLEEKDILKLLNYFRLDEEELDSAGYEVPEWQRERIKKKLKGKIRSIRSWKILRLGSIAAVILLAAVIALETTSPVWARNLPLVNSVLQMFNDKFGYQGDYAAYSQLVDKSVTDQGITVTINEALADDTKITLGYTIKSGVKIEAKDLWLADLFEATKVNGSNLGGGGARGEFIDDFTYVGSSEFDYAPSAFFNKLKVDINVKEILGVTGNWDFAFTVSKDELIKNSTVFNPKVKVDLPDQVLTIDKVVLSPIDTTIFYSGVYKDQDINNRGSHYSWIAFDDQGAELAPKSASQGGIGPFTGSMQFEKTNGLSRYLTVIPYLHSLPKDVKVSLEPKAQKTQVAQVIEIPSESRVLDGKFPLELPQGKLGKLIIRDIANEKGETIIRYTAVGKAPYHQGKALYIKDAAGENVAAKNYDIRRDAAHPEEFTKVFPLLDLSKGYYACTSRFEYEEFLGNCQFTIELK</sequence>
<evidence type="ECO:0008006" key="6">
    <source>
        <dbReference type="Google" id="ProtNLM"/>
    </source>
</evidence>
<dbReference type="Pfam" id="PF18705">
    <property type="entry name" value="DUF5643"/>
    <property type="match status" value="1"/>
</dbReference>
<reference evidence="4 5" key="1">
    <citation type="submission" date="2011-11" db="EMBL/GenBank/DDBJ databases">
        <title>The Noncontiguous Finished genome of Desulfosporosinus youngiae DSM 17734.</title>
        <authorList>
            <consortium name="US DOE Joint Genome Institute (JGI-PGF)"/>
            <person name="Lucas S."/>
            <person name="Han J."/>
            <person name="Lapidus A."/>
            <person name="Cheng J.-F."/>
            <person name="Goodwin L."/>
            <person name="Pitluck S."/>
            <person name="Peters L."/>
            <person name="Ovchinnikova G."/>
            <person name="Lu M."/>
            <person name="Land M.L."/>
            <person name="Hauser L."/>
            <person name="Pester M."/>
            <person name="Spring S."/>
            <person name="Ollivier B."/>
            <person name="Rattei T."/>
            <person name="Klenk H.-P."/>
            <person name="Wagner M."/>
            <person name="Loy A."/>
            <person name="Woyke T.J."/>
        </authorList>
    </citation>
    <scope>NUCLEOTIDE SEQUENCE [LARGE SCALE GENOMIC DNA]</scope>
    <source>
        <strain evidence="4 5">DSM 17734</strain>
    </source>
</reference>
<protein>
    <recommendedName>
        <fullName evidence="6">DUF4179 domain-containing protein</fullName>
    </recommendedName>
</protein>
<keyword evidence="1" id="KW-1133">Transmembrane helix</keyword>
<gene>
    <name evidence="4" type="ORF">DesyoDRAFT_3549</name>
</gene>
<dbReference type="InterPro" id="IPR040680">
    <property type="entry name" value="DUF5643"/>
</dbReference>
<dbReference type="HOGENOM" id="CLU_035974_0_0_9"/>
<proteinExistence type="predicted"/>
<keyword evidence="5" id="KW-1185">Reference proteome</keyword>
<feature type="transmembrane region" description="Helical" evidence="1">
    <location>
        <begin position="58"/>
        <end position="76"/>
    </location>
</feature>
<dbReference type="RefSeq" id="WP_007785001.1">
    <property type="nucleotide sequence ID" value="NZ_CM001441.1"/>
</dbReference>
<keyword evidence="1" id="KW-0812">Transmembrane</keyword>
<dbReference type="eggNOG" id="ENOG502ZAWM">
    <property type="taxonomic scope" value="Bacteria"/>
</dbReference>
<organism evidence="4 5">
    <name type="scientific">Desulfosporosinus youngiae DSM 17734</name>
    <dbReference type="NCBI Taxonomy" id="768710"/>
    <lineage>
        <taxon>Bacteria</taxon>
        <taxon>Bacillati</taxon>
        <taxon>Bacillota</taxon>
        <taxon>Clostridia</taxon>
        <taxon>Eubacteriales</taxon>
        <taxon>Desulfitobacteriaceae</taxon>
        <taxon>Desulfosporosinus</taxon>
    </lineage>
</organism>
<evidence type="ECO:0000256" key="1">
    <source>
        <dbReference type="SAM" id="Phobius"/>
    </source>
</evidence>
<evidence type="ECO:0000259" key="2">
    <source>
        <dbReference type="Pfam" id="PF13786"/>
    </source>
</evidence>
<dbReference type="AlphaFoldDB" id="H5XWP6"/>
<dbReference type="Pfam" id="PF13786">
    <property type="entry name" value="DUF4179"/>
    <property type="match status" value="1"/>
</dbReference>
<dbReference type="EMBL" id="CM001441">
    <property type="protein sequence ID" value="EHQ90554.1"/>
    <property type="molecule type" value="Genomic_DNA"/>
</dbReference>
<name>H5XWP6_9FIRM</name>
<feature type="domain" description="DUF4179" evidence="2">
    <location>
        <begin position="56"/>
        <end position="145"/>
    </location>
</feature>
<dbReference type="InterPro" id="IPR025436">
    <property type="entry name" value="DUF4179"/>
</dbReference>
<dbReference type="STRING" id="768710.DesyoDRAFT_3549"/>
<dbReference type="Proteomes" id="UP000005104">
    <property type="component" value="Chromosome"/>
</dbReference>
<accession>H5XWP6</accession>